<keyword evidence="4" id="KW-1003">Cell membrane</keyword>
<feature type="transmembrane region" description="Helical" evidence="9">
    <location>
        <begin position="105"/>
        <end position="123"/>
    </location>
</feature>
<evidence type="ECO:0000256" key="6">
    <source>
        <dbReference type="ARBA" id="ARBA00022989"/>
    </source>
</evidence>
<feature type="transmembrane region" description="Helical" evidence="9">
    <location>
        <begin position="168"/>
        <end position="188"/>
    </location>
</feature>
<dbReference type="OrthoDB" id="9796260at2"/>
<dbReference type="AlphaFoldDB" id="A0A1H0A1R6"/>
<evidence type="ECO:0000313" key="11">
    <source>
        <dbReference type="Proteomes" id="UP000199671"/>
    </source>
</evidence>
<proteinExistence type="inferred from homology"/>
<keyword evidence="5 9" id="KW-0812">Transmembrane</keyword>
<keyword evidence="7 9" id="KW-0472">Membrane</keyword>
<evidence type="ECO:0000313" key="10">
    <source>
        <dbReference type="EMBL" id="SDN27649.1"/>
    </source>
</evidence>
<evidence type="ECO:0000256" key="8">
    <source>
        <dbReference type="SAM" id="MobiDB-lite"/>
    </source>
</evidence>
<dbReference type="GO" id="GO:0033214">
    <property type="term" value="P:siderophore-iron import into cell"/>
    <property type="evidence" value="ECO:0007669"/>
    <property type="project" value="TreeGrafter"/>
</dbReference>
<gene>
    <name evidence="10" type="ORF">SAMN04487766_12129</name>
</gene>
<reference evidence="10 11" key="1">
    <citation type="submission" date="2016-10" db="EMBL/GenBank/DDBJ databases">
        <authorList>
            <person name="de Groot N.N."/>
        </authorList>
    </citation>
    <scope>NUCLEOTIDE SEQUENCE [LARGE SCALE GENOMIC DNA]</scope>
    <source>
        <strain evidence="10 11">KPR-7B</strain>
    </source>
</reference>
<dbReference type="Gene3D" id="1.10.3470.10">
    <property type="entry name" value="ABC transporter involved in vitamin B12 uptake, BtuC"/>
    <property type="match status" value="1"/>
</dbReference>
<comment type="similarity">
    <text evidence="2">Belongs to the binding-protein-dependent transport system permease family. FecCD subfamily.</text>
</comment>
<dbReference type="SUPFAM" id="SSF81345">
    <property type="entry name" value="ABC transporter involved in vitamin B12 uptake, BtuC"/>
    <property type="match status" value="1"/>
</dbReference>
<protein>
    <submittedName>
        <fullName evidence="10">Iron complex transport system permease protein</fullName>
    </submittedName>
</protein>
<feature type="transmembrane region" description="Helical" evidence="9">
    <location>
        <begin position="242"/>
        <end position="260"/>
    </location>
</feature>
<evidence type="ECO:0000256" key="4">
    <source>
        <dbReference type="ARBA" id="ARBA00022475"/>
    </source>
</evidence>
<feature type="region of interest" description="Disordered" evidence="8">
    <location>
        <begin position="1"/>
        <end position="42"/>
    </location>
</feature>
<evidence type="ECO:0000256" key="3">
    <source>
        <dbReference type="ARBA" id="ARBA00022448"/>
    </source>
</evidence>
<evidence type="ECO:0000256" key="7">
    <source>
        <dbReference type="ARBA" id="ARBA00023136"/>
    </source>
</evidence>
<evidence type="ECO:0000256" key="5">
    <source>
        <dbReference type="ARBA" id="ARBA00022692"/>
    </source>
</evidence>
<feature type="transmembrane region" description="Helical" evidence="9">
    <location>
        <begin position="64"/>
        <end position="84"/>
    </location>
</feature>
<feature type="compositionally biased region" description="Low complexity" evidence="8">
    <location>
        <begin position="12"/>
        <end position="30"/>
    </location>
</feature>
<evidence type="ECO:0000256" key="1">
    <source>
        <dbReference type="ARBA" id="ARBA00004651"/>
    </source>
</evidence>
<dbReference type="GO" id="GO:0005886">
    <property type="term" value="C:plasma membrane"/>
    <property type="evidence" value="ECO:0007669"/>
    <property type="project" value="UniProtKB-SubCell"/>
</dbReference>
<name>A0A1H0A1R6_9ACTO</name>
<dbReference type="InterPro" id="IPR000522">
    <property type="entry name" value="ABC_transptr_permease_BtuC"/>
</dbReference>
<sequence length="380" mass="40040">MTPRAFAAPGSPTTTVPEATGAPPAAGVPAVPAPHCPAGSARRSGAAARRSGAFATSAARRRWWLTYLAVTGLAVCFAVGLLVWNNPMAPGSRGFWLIAERRLDAVVAMVVVAVCQAMATVAFQTATGNRIITPSIMGFESLYRAIQTATIFFFGATGLAATRTAPMFALRLALMVGLSLLLYSWLLTGGARNLYSMLLIGVVIGSGLGSLTTFMQRLLTPSEFDLLSARLFGSIANADSEYFPIAIPLAVVASAALLAYSRRLNVIALGRDTATALGLNHTRATIGVLVLVSVLMATSTALVGPMTFLGFLVATLSYQLSGTYDHRYLFPMAASLGLLVLTGAYFIMRHVFYAQGVVSIIIELVGGSVFLVVVLRRGRL</sequence>
<dbReference type="RefSeq" id="WP_092612987.1">
    <property type="nucleotide sequence ID" value="NZ_FNHU01000021.1"/>
</dbReference>
<dbReference type="Pfam" id="PF01032">
    <property type="entry name" value="FecCD"/>
    <property type="match status" value="1"/>
</dbReference>
<feature type="transmembrane region" description="Helical" evidence="9">
    <location>
        <begin position="353"/>
        <end position="375"/>
    </location>
</feature>
<feature type="transmembrane region" description="Helical" evidence="9">
    <location>
        <begin position="194"/>
        <end position="214"/>
    </location>
</feature>
<accession>A0A1H0A1R6</accession>
<dbReference type="GO" id="GO:0022857">
    <property type="term" value="F:transmembrane transporter activity"/>
    <property type="evidence" value="ECO:0007669"/>
    <property type="project" value="InterPro"/>
</dbReference>
<dbReference type="PANTHER" id="PTHR30472">
    <property type="entry name" value="FERRIC ENTEROBACTIN TRANSPORT SYSTEM PERMEASE PROTEIN"/>
    <property type="match status" value="1"/>
</dbReference>
<feature type="transmembrane region" description="Helical" evidence="9">
    <location>
        <begin position="286"/>
        <end position="316"/>
    </location>
</feature>
<dbReference type="PANTHER" id="PTHR30472:SF19">
    <property type="entry name" value="PETROBACTIN IMPORT SYSTEM PERMEASE PROTEIN YCLO"/>
    <property type="match status" value="1"/>
</dbReference>
<evidence type="ECO:0000256" key="9">
    <source>
        <dbReference type="SAM" id="Phobius"/>
    </source>
</evidence>
<feature type="transmembrane region" description="Helical" evidence="9">
    <location>
        <begin position="143"/>
        <end position="161"/>
    </location>
</feature>
<keyword evidence="3" id="KW-0813">Transport</keyword>
<comment type="subcellular location">
    <subcellularLocation>
        <location evidence="1">Cell membrane</location>
        <topology evidence="1">Multi-pass membrane protein</topology>
    </subcellularLocation>
</comment>
<dbReference type="CDD" id="cd06550">
    <property type="entry name" value="TM_ABC_iron-siderophores_like"/>
    <property type="match status" value="1"/>
</dbReference>
<dbReference type="Proteomes" id="UP000199671">
    <property type="component" value="Unassembled WGS sequence"/>
</dbReference>
<dbReference type="EMBL" id="FNHU01000021">
    <property type="protein sequence ID" value="SDN27649.1"/>
    <property type="molecule type" value="Genomic_DNA"/>
</dbReference>
<dbReference type="InterPro" id="IPR037294">
    <property type="entry name" value="ABC_BtuC-like"/>
</dbReference>
<organism evidence="10 11">
    <name type="scientific">Actinomyces ruminicola</name>
    <dbReference type="NCBI Taxonomy" id="332524"/>
    <lineage>
        <taxon>Bacteria</taxon>
        <taxon>Bacillati</taxon>
        <taxon>Actinomycetota</taxon>
        <taxon>Actinomycetes</taxon>
        <taxon>Actinomycetales</taxon>
        <taxon>Actinomycetaceae</taxon>
        <taxon>Actinomyces</taxon>
    </lineage>
</organism>
<keyword evidence="6 9" id="KW-1133">Transmembrane helix</keyword>
<feature type="transmembrane region" description="Helical" evidence="9">
    <location>
        <begin position="328"/>
        <end position="347"/>
    </location>
</feature>
<evidence type="ECO:0000256" key="2">
    <source>
        <dbReference type="ARBA" id="ARBA00007935"/>
    </source>
</evidence>